<evidence type="ECO:0000313" key="3">
    <source>
        <dbReference type="Proteomes" id="UP001463665"/>
    </source>
</evidence>
<evidence type="ECO:0000256" key="1">
    <source>
        <dbReference type="SAM" id="SignalP"/>
    </source>
</evidence>
<dbReference type="Proteomes" id="UP001463665">
    <property type="component" value="Chromosome"/>
</dbReference>
<keyword evidence="3" id="KW-1185">Reference proteome</keyword>
<organism evidence="2 3">
    <name type="scientific">Chryseobacterium endophyticum</name>
    <dbReference type="NCBI Taxonomy" id="1854762"/>
    <lineage>
        <taxon>Bacteria</taxon>
        <taxon>Pseudomonadati</taxon>
        <taxon>Bacteroidota</taxon>
        <taxon>Flavobacteriia</taxon>
        <taxon>Flavobacteriales</taxon>
        <taxon>Weeksellaceae</taxon>
        <taxon>Chryseobacterium group</taxon>
        <taxon>Chryseobacterium</taxon>
    </lineage>
</organism>
<feature type="chain" id="PRO_5043616152" evidence="1">
    <location>
        <begin position="29"/>
        <end position="143"/>
    </location>
</feature>
<keyword evidence="1" id="KW-0732">Signal</keyword>
<evidence type="ECO:0000313" key="2">
    <source>
        <dbReference type="EMBL" id="XAO75033.1"/>
    </source>
</evidence>
<dbReference type="InterPro" id="IPR008969">
    <property type="entry name" value="CarboxyPept-like_regulatory"/>
</dbReference>
<dbReference type="RefSeq" id="WP_345766915.1">
    <property type="nucleotide sequence ID" value="NZ_CP154834.1"/>
</dbReference>
<proteinExistence type="predicted"/>
<accession>A0AAU6WRY5</accession>
<protein>
    <submittedName>
        <fullName evidence="2">Carboxypeptidase regulatory-like domain-containing protein</fullName>
    </submittedName>
</protein>
<gene>
    <name evidence="2" type="ORF">AAFP95_03245</name>
</gene>
<sequence length="143" mass="14992">MYHKINSFTFKKLIPIALIFLVAHQVHAERLPAHDAVALQAKESITGNVTDQDGSAVEGAKVTVVETGETVTTDASGNFTVSAAIGQTLSVSYDGYAAQMVKISGPVVSISLKSKKGATSIEEVTLVGYGSQKNLILQEPSAS</sequence>
<dbReference type="Pfam" id="PF13620">
    <property type="entry name" value="CarboxypepD_reg"/>
    <property type="match status" value="1"/>
</dbReference>
<name>A0AAU6WRY5_9FLAO</name>
<feature type="signal peptide" evidence="1">
    <location>
        <begin position="1"/>
        <end position="28"/>
    </location>
</feature>
<dbReference type="AlphaFoldDB" id="A0AAU6WRY5"/>
<dbReference type="SUPFAM" id="SSF49464">
    <property type="entry name" value="Carboxypeptidase regulatory domain-like"/>
    <property type="match status" value="1"/>
</dbReference>
<dbReference type="EMBL" id="CP154834">
    <property type="protein sequence ID" value="XAO75033.1"/>
    <property type="molecule type" value="Genomic_DNA"/>
</dbReference>
<dbReference type="Gene3D" id="2.60.40.1120">
    <property type="entry name" value="Carboxypeptidase-like, regulatory domain"/>
    <property type="match status" value="1"/>
</dbReference>
<reference evidence="2 3" key="1">
    <citation type="submission" date="2024-04" db="EMBL/GenBank/DDBJ databases">
        <title>Genome sequencing and assembly of rice foliar adapted Chryseobacterium endophyticum OsEnb-ALM-A6.</title>
        <authorList>
            <person name="Kumar S."/>
            <person name="Javed M."/>
            <person name="Chouhan V."/>
            <person name="Charishma K."/>
            <person name="Patel A."/>
            <person name="Kumar M."/>
            <person name="Sahu K.P."/>
            <person name="Kumar A."/>
        </authorList>
    </citation>
    <scope>NUCLEOTIDE SEQUENCE [LARGE SCALE GENOMIC DNA]</scope>
    <source>
        <strain evidence="2 3">OsEnb-ALM-A6</strain>
    </source>
</reference>